<evidence type="ECO:0000313" key="4">
    <source>
        <dbReference type="Proteomes" id="UP001597112"/>
    </source>
</evidence>
<keyword evidence="1" id="KW-0597">Phosphoprotein</keyword>
<evidence type="ECO:0000256" key="1">
    <source>
        <dbReference type="PROSITE-ProRule" id="PRU00169"/>
    </source>
</evidence>
<reference evidence="4" key="1">
    <citation type="journal article" date="2019" name="Int. J. Syst. Evol. Microbiol.">
        <title>The Global Catalogue of Microorganisms (GCM) 10K type strain sequencing project: providing services to taxonomists for standard genome sequencing and annotation.</title>
        <authorList>
            <consortium name="The Broad Institute Genomics Platform"/>
            <consortium name="The Broad Institute Genome Sequencing Center for Infectious Disease"/>
            <person name="Wu L."/>
            <person name="Ma J."/>
        </authorList>
    </citation>
    <scope>NUCLEOTIDE SEQUENCE [LARGE SCALE GENOMIC DNA]</scope>
    <source>
        <strain evidence="4">CCUG 58938</strain>
    </source>
</reference>
<gene>
    <name evidence="3" type="ORF">ACFQ21_09825</name>
</gene>
<dbReference type="InterPro" id="IPR001789">
    <property type="entry name" value="Sig_transdc_resp-reg_receiver"/>
</dbReference>
<dbReference type="Proteomes" id="UP001597112">
    <property type="component" value="Unassembled WGS sequence"/>
</dbReference>
<dbReference type="RefSeq" id="WP_377578433.1">
    <property type="nucleotide sequence ID" value="NZ_JBHTKA010000002.1"/>
</dbReference>
<feature type="modified residue" description="4-aspartylphosphate" evidence="1">
    <location>
        <position position="50"/>
    </location>
</feature>
<dbReference type="Pfam" id="PF00072">
    <property type="entry name" value="Response_reg"/>
    <property type="match status" value="1"/>
</dbReference>
<dbReference type="SUPFAM" id="SSF52172">
    <property type="entry name" value="CheY-like"/>
    <property type="match status" value="1"/>
</dbReference>
<keyword evidence="4" id="KW-1185">Reference proteome</keyword>
<name>A0ABW3K1A0_9BACT</name>
<proteinExistence type="predicted"/>
<dbReference type="PROSITE" id="PS50110">
    <property type="entry name" value="RESPONSE_REGULATORY"/>
    <property type="match status" value="1"/>
</dbReference>
<sequence length="116" mass="13375">MKILLIDDEQLDVFIAQKLLSLEFDTTGIASYGQALQWAKENHFDVVLIDYYLEDGKLGKDMLRELLAIKGKAFKPYLLTNYVDGQEYEGLKRDGFLAIIEKPLTLEKFKQQLQLS</sequence>
<comment type="caution">
    <text evidence="3">The sequence shown here is derived from an EMBL/GenBank/DDBJ whole genome shotgun (WGS) entry which is preliminary data.</text>
</comment>
<dbReference type="SMART" id="SM00448">
    <property type="entry name" value="REC"/>
    <property type="match status" value="1"/>
</dbReference>
<dbReference type="Gene3D" id="3.40.50.2300">
    <property type="match status" value="1"/>
</dbReference>
<evidence type="ECO:0000259" key="2">
    <source>
        <dbReference type="PROSITE" id="PS50110"/>
    </source>
</evidence>
<accession>A0ABW3K1A0</accession>
<organism evidence="3 4">
    <name type="scientific">Ohtaekwangia kribbensis</name>
    <dbReference type="NCBI Taxonomy" id="688913"/>
    <lineage>
        <taxon>Bacteria</taxon>
        <taxon>Pseudomonadati</taxon>
        <taxon>Bacteroidota</taxon>
        <taxon>Cytophagia</taxon>
        <taxon>Cytophagales</taxon>
        <taxon>Fulvivirgaceae</taxon>
        <taxon>Ohtaekwangia</taxon>
    </lineage>
</organism>
<evidence type="ECO:0000313" key="3">
    <source>
        <dbReference type="EMBL" id="MFD0999606.1"/>
    </source>
</evidence>
<protein>
    <submittedName>
        <fullName evidence="3">Response regulator</fullName>
    </submittedName>
</protein>
<dbReference type="EMBL" id="JBHTKA010000002">
    <property type="protein sequence ID" value="MFD0999606.1"/>
    <property type="molecule type" value="Genomic_DNA"/>
</dbReference>
<feature type="domain" description="Response regulatory" evidence="2">
    <location>
        <begin position="2"/>
        <end position="116"/>
    </location>
</feature>
<dbReference type="InterPro" id="IPR011006">
    <property type="entry name" value="CheY-like_superfamily"/>
</dbReference>